<dbReference type="AlphaFoldDB" id="A0A5D0RHM4"/>
<sequence>MQIALMIGLGLLGFALTLFLTTRVSVQAGRVTAAVSALLLALGAIGFGGGRARGATTIEALAADWFAPVVVGMLVGFLLGKRRRAQ</sequence>
<keyword evidence="1" id="KW-0812">Transmembrane</keyword>
<keyword evidence="1" id="KW-1133">Transmembrane helix</keyword>
<proteinExistence type="predicted"/>
<evidence type="ECO:0000256" key="1">
    <source>
        <dbReference type="SAM" id="Phobius"/>
    </source>
</evidence>
<protein>
    <submittedName>
        <fullName evidence="2">Uncharacterized protein</fullName>
    </submittedName>
</protein>
<evidence type="ECO:0000313" key="2">
    <source>
        <dbReference type="EMBL" id="TYB80933.1"/>
    </source>
</evidence>
<name>A0A5D0RHM4_9RHOB</name>
<dbReference type="Proteomes" id="UP000322080">
    <property type="component" value="Unassembled WGS sequence"/>
</dbReference>
<dbReference type="EMBL" id="VSIY01000009">
    <property type="protein sequence ID" value="TYB80933.1"/>
    <property type="molecule type" value="Genomic_DNA"/>
</dbReference>
<accession>A0A5D0RHM4</accession>
<keyword evidence="3" id="KW-1185">Reference proteome</keyword>
<dbReference type="RefSeq" id="WP_148377996.1">
    <property type="nucleotide sequence ID" value="NZ_VSIY01000009.1"/>
</dbReference>
<gene>
    <name evidence="2" type="ORF">FVF75_10800</name>
</gene>
<keyword evidence="1" id="KW-0472">Membrane</keyword>
<evidence type="ECO:0000313" key="3">
    <source>
        <dbReference type="Proteomes" id="UP000322080"/>
    </source>
</evidence>
<feature type="transmembrane region" description="Helical" evidence="1">
    <location>
        <begin position="57"/>
        <end position="80"/>
    </location>
</feature>
<comment type="caution">
    <text evidence="2">The sequence shown here is derived from an EMBL/GenBank/DDBJ whole genome shotgun (WGS) entry which is preliminary data.</text>
</comment>
<organism evidence="2 3">
    <name type="scientific">Maritimibacter fusiformis</name>
    <dbReference type="NCBI Taxonomy" id="2603819"/>
    <lineage>
        <taxon>Bacteria</taxon>
        <taxon>Pseudomonadati</taxon>
        <taxon>Pseudomonadota</taxon>
        <taxon>Alphaproteobacteria</taxon>
        <taxon>Rhodobacterales</taxon>
        <taxon>Roseobacteraceae</taxon>
        <taxon>Maritimibacter</taxon>
    </lineage>
</organism>
<reference evidence="2 3" key="1">
    <citation type="submission" date="2019-08" db="EMBL/GenBank/DDBJ databases">
        <title>Identification of a novel species of the genus Boseongicola.</title>
        <authorList>
            <person name="Zhang X.-Q."/>
        </authorList>
    </citation>
    <scope>NUCLEOTIDE SEQUENCE [LARGE SCALE GENOMIC DNA]</scope>
    <source>
        <strain evidence="2 3">HY14</strain>
    </source>
</reference>